<name>A0A6B1DV04_9CHLR</name>
<accession>A0A6B1DV04</accession>
<dbReference type="EMBL" id="VXPY01000052">
    <property type="protein sequence ID" value="MYD90194.1"/>
    <property type="molecule type" value="Genomic_DNA"/>
</dbReference>
<dbReference type="AlphaFoldDB" id="A0A6B1DV04"/>
<proteinExistence type="inferred from homology"/>
<comment type="similarity">
    <text evidence="2">Belongs to the 2H phosphoesterase superfamily. ThpR family.</text>
</comment>
<feature type="active site" description="Proton acceptor" evidence="2">
    <location>
        <position position="174"/>
    </location>
</feature>
<dbReference type="PANTHER" id="PTHR35561">
    <property type="entry name" value="RNA 2',3'-CYCLIC PHOSPHODIESTERASE"/>
    <property type="match status" value="1"/>
</dbReference>
<dbReference type="PANTHER" id="PTHR35561:SF1">
    <property type="entry name" value="RNA 2',3'-CYCLIC PHOSPHODIESTERASE"/>
    <property type="match status" value="1"/>
</dbReference>
<dbReference type="Gene3D" id="3.90.1140.10">
    <property type="entry name" value="Cyclic phosphodiesterase"/>
    <property type="match status" value="1"/>
</dbReference>
<dbReference type="NCBIfam" id="TIGR02258">
    <property type="entry name" value="2_5_ligase"/>
    <property type="match status" value="1"/>
</dbReference>
<evidence type="ECO:0000256" key="1">
    <source>
        <dbReference type="ARBA" id="ARBA00022801"/>
    </source>
</evidence>
<gene>
    <name evidence="3" type="primary">thpR</name>
    <name evidence="3" type="ORF">F4Y08_07625</name>
</gene>
<feature type="active site" description="Proton donor" evidence="2">
    <location>
        <position position="87"/>
    </location>
</feature>
<dbReference type="InterPro" id="IPR009097">
    <property type="entry name" value="Cyclic_Pdiesterase"/>
</dbReference>
<feature type="short sequence motif" description="HXTX 1" evidence="2">
    <location>
        <begin position="87"/>
        <end position="90"/>
    </location>
</feature>
<evidence type="ECO:0000256" key="2">
    <source>
        <dbReference type="HAMAP-Rule" id="MF_01940"/>
    </source>
</evidence>
<feature type="short sequence motif" description="HXTX 2" evidence="2">
    <location>
        <begin position="174"/>
        <end position="177"/>
    </location>
</feature>
<evidence type="ECO:0000313" key="3">
    <source>
        <dbReference type="EMBL" id="MYD90194.1"/>
    </source>
</evidence>
<sequence length="236" mass="26390">MRPQPGRPHGAYLCQRSAGGGFGSRLEAPGPAVKTGTAVTRVNCFLGCSLPEDAVSWLCVWQRHLQKQLAAAGLEQAVGWVRPESLHLTLVFLGPVQDRSCQRLQDLLDGRCDDLSALDTVLQPPRFFPKPARPRGLWCPVTESGECLQQLHEALLPAVVEAGLAYDAKPFRPHVTLGRVRRRFQGRRELKSLQLIPVEVPFQPPQLRAELRQVHLYRTEATPQGNLYRRLATWVL</sequence>
<organism evidence="3">
    <name type="scientific">Caldilineaceae bacterium SB0662_bin_9</name>
    <dbReference type="NCBI Taxonomy" id="2605258"/>
    <lineage>
        <taxon>Bacteria</taxon>
        <taxon>Bacillati</taxon>
        <taxon>Chloroflexota</taxon>
        <taxon>Caldilineae</taxon>
        <taxon>Caldilineales</taxon>
        <taxon>Caldilineaceae</taxon>
    </lineage>
</organism>
<dbReference type="GO" id="GO:0008664">
    <property type="term" value="F:RNA 2',3'-cyclic 3'-phosphodiesterase activity"/>
    <property type="evidence" value="ECO:0007669"/>
    <property type="project" value="UniProtKB-EC"/>
</dbReference>
<comment type="function">
    <text evidence="2">Hydrolyzes RNA 2',3'-cyclic phosphodiester to an RNA 2'-phosphomonoester.</text>
</comment>
<dbReference type="InterPro" id="IPR004175">
    <property type="entry name" value="RNA_CPDase"/>
</dbReference>
<comment type="caution">
    <text evidence="3">The sequence shown here is derived from an EMBL/GenBank/DDBJ whole genome shotgun (WGS) entry which is preliminary data.</text>
</comment>
<keyword evidence="1 2" id="KW-0378">Hydrolase</keyword>
<dbReference type="GO" id="GO:0004113">
    <property type="term" value="F:2',3'-cyclic-nucleotide 3'-phosphodiesterase activity"/>
    <property type="evidence" value="ECO:0007669"/>
    <property type="project" value="InterPro"/>
</dbReference>
<dbReference type="Pfam" id="PF13563">
    <property type="entry name" value="2_5_RNA_ligase2"/>
    <property type="match status" value="1"/>
</dbReference>
<dbReference type="HAMAP" id="MF_01940">
    <property type="entry name" value="RNA_CPDase"/>
    <property type="match status" value="1"/>
</dbReference>
<dbReference type="EC" id="3.1.4.58" evidence="2"/>
<reference evidence="3" key="1">
    <citation type="submission" date="2019-09" db="EMBL/GenBank/DDBJ databases">
        <title>Characterisation of the sponge microbiome using genome-centric metagenomics.</title>
        <authorList>
            <person name="Engelberts J.P."/>
            <person name="Robbins S.J."/>
            <person name="De Goeij J.M."/>
            <person name="Aranda M."/>
            <person name="Bell S.C."/>
            <person name="Webster N.S."/>
        </authorList>
    </citation>
    <scope>NUCLEOTIDE SEQUENCE</scope>
    <source>
        <strain evidence="3">SB0662_bin_9</strain>
    </source>
</reference>
<protein>
    <recommendedName>
        <fullName evidence="2">RNA 2',3'-cyclic phosphodiesterase</fullName>
        <shortName evidence="2">RNA 2',3'-CPDase</shortName>
        <ecNumber evidence="2">3.1.4.58</ecNumber>
    </recommendedName>
</protein>
<comment type="catalytic activity">
    <reaction evidence="2">
        <text>a 3'-end 2',3'-cyclophospho-ribonucleotide-RNA + H2O = a 3'-end 2'-phospho-ribonucleotide-RNA + H(+)</text>
        <dbReference type="Rhea" id="RHEA:11828"/>
        <dbReference type="Rhea" id="RHEA-COMP:10464"/>
        <dbReference type="Rhea" id="RHEA-COMP:17353"/>
        <dbReference type="ChEBI" id="CHEBI:15377"/>
        <dbReference type="ChEBI" id="CHEBI:15378"/>
        <dbReference type="ChEBI" id="CHEBI:83064"/>
        <dbReference type="ChEBI" id="CHEBI:173113"/>
        <dbReference type="EC" id="3.1.4.58"/>
    </reaction>
</comment>
<dbReference type="SUPFAM" id="SSF55144">
    <property type="entry name" value="LigT-like"/>
    <property type="match status" value="1"/>
</dbReference>